<dbReference type="Gene3D" id="1.20.5.340">
    <property type="match status" value="1"/>
</dbReference>
<dbReference type="RefSeq" id="XP_035672740.1">
    <property type="nucleotide sequence ID" value="XM_035816847.1"/>
</dbReference>
<accession>A0A9J7MMM2</accession>
<dbReference type="KEGG" id="bfo:118413458"/>
<evidence type="ECO:0000256" key="2">
    <source>
        <dbReference type="SAM" id="MobiDB-lite"/>
    </source>
</evidence>
<dbReference type="InterPro" id="IPR000157">
    <property type="entry name" value="TIR_dom"/>
</dbReference>
<evidence type="ECO:0000256" key="1">
    <source>
        <dbReference type="SAM" id="Coils"/>
    </source>
</evidence>
<feature type="region of interest" description="Disordered" evidence="2">
    <location>
        <begin position="1016"/>
        <end position="1130"/>
    </location>
</feature>
<gene>
    <name evidence="5" type="primary">LOC118413458</name>
</gene>
<feature type="region of interest" description="Disordered" evidence="2">
    <location>
        <begin position="845"/>
        <end position="874"/>
    </location>
</feature>
<dbReference type="PANTHER" id="PTHR47508">
    <property type="entry name" value="SAM DOMAIN-CONTAINING PROTEIN-RELATED"/>
    <property type="match status" value="1"/>
</dbReference>
<evidence type="ECO:0000259" key="3">
    <source>
        <dbReference type="PROSITE" id="PS50017"/>
    </source>
</evidence>
<dbReference type="InterPro" id="IPR016024">
    <property type="entry name" value="ARM-type_fold"/>
</dbReference>
<feature type="coiled-coil region" evidence="1">
    <location>
        <begin position="507"/>
        <end position="576"/>
    </location>
</feature>
<dbReference type="OrthoDB" id="6078042at2759"/>
<feature type="compositionally biased region" description="Basic and acidic residues" evidence="2">
    <location>
        <begin position="1048"/>
        <end position="1071"/>
    </location>
</feature>
<dbReference type="Pfam" id="PF00531">
    <property type="entry name" value="Death"/>
    <property type="match status" value="1"/>
</dbReference>
<evidence type="ECO:0000313" key="5">
    <source>
        <dbReference type="RefSeq" id="XP_035672740.1"/>
    </source>
</evidence>
<reference evidence="5" key="2">
    <citation type="submission" date="2025-08" db="UniProtKB">
        <authorList>
            <consortium name="RefSeq"/>
        </authorList>
    </citation>
    <scope>IDENTIFICATION</scope>
    <source>
        <strain evidence="5">S238N-H82</strain>
        <tissue evidence="5">Testes</tissue>
    </source>
</reference>
<dbReference type="InterPro" id="IPR011029">
    <property type="entry name" value="DEATH-like_dom_sf"/>
</dbReference>
<dbReference type="SUPFAM" id="SSF48371">
    <property type="entry name" value="ARM repeat"/>
    <property type="match status" value="1"/>
</dbReference>
<dbReference type="GO" id="GO:0007165">
    <property type="term" value="P:signal transduction"/>
    <property type="evidence" value="ECO:0007669"/>
    <property type="project" value="InterPro"/>
</dbReference>
<protein>
    <submittedName>
        <fullName evidence="5">Uncharacterized protein LOC118413458 isoform X1</fullName>
    </submittedName>
</protein>
<evidence type="ECO:0000313" key="4">
    <source>
        <dbReference type="Proteomes" id="UP000001554"/>
    </source>
</evidence>
<dbReference type="SUPFAM" id="SSF52200">
    <property type="entry name" value="Toll/Interleukin receptor TIR domain"/>
    <property type="match status" value="2"/>
</dbReference>
<feature type="compositionally biased region" description="Basic residues" evidence="2">
    <location>
        <begin position="1116"/>
        <end position="1130"/>
    </location>
</feature>
<reference evidence="4" key="1">
    <citation type="journal article" date="2020" name="Nat. Ecol. Evol.">
        <title>Deeply conserved synteny resolves early events in vertebrate evolution.</title>
        <authorList>
            <person name="Simakov O."/>
            <person name="Marletaz F."/>
            <person name="Yue J.X."/>
            <person name="O'Connell B."/>
            <person name="Jenkins J."/>
            <person name="Brandt A."/>
            <person name="Calef R."/>
            <person name="Tung C.H."/>
            <person name="Huang T.K."/>
            <person name="Schmutz J."/>
            <person name="Satoh N."/>
            <person name="Yu J.K."/>
            <person name="Putnam N.H."/>
            <person name="Green R.E."/>
            <person name="Rokhsar D.S."/>
        </authorList>
    </citation>
    <scope>NUCLEOTIDE SEQUENCE [LARGE SCALE GENOMIC DNA]</scope>
    <source>
        <strain evidence="4">S238N-H82</strain>
    </source>
</reference>
<dbReference type="AlphaFoldDB" id="A0A9J7MMM2"/>
<name>A0A9J7MMM2_BRAFL</name>
<proteinExistence type="predicted"/>
<dbReference type="Proteomes" id="UP000001554">
    <property type="component" value="Chromosome 4"/>
</dbReference>
<organism evidence="4 5">
    <name type="scientific">Branchiostoma floridae</name>
    <name type="common">Florida lancelet</name>
    <name type="synonym">Amphioxus</name>
    <dbReference type="NCBI Taxonomy" id="7739"/>
    <lineage>
        <taxon>Eukaryota</taxon>
        <taxon>Metazoa</taxon>
        <taxon>Chordata</taxon>
        <taxon>Cephalochordata</taxon>
        <taxon>Leptocardii</taxon>
        <taxon>Amphioxiformes</taxon>
        <taxon>Branchiostomatidae</taxon>
        <taxon>Branchiostoma</taxon>
    </lineage>
</organism>
<keyword evidence="1" id="KW-0175">Coiled coil</keyword>
<dbReference type="OMA" id="WHTITWE"/>
<feature type="compositionally biased region" description="Basic and acidic residues" evidence="2">
    <location>
        <begin position="847"/>
        <end position="874"/>
    </location>
</feature>
<dbReference type="InterPro" id="IPR000488">
    <property type="entry name" value="Death_dom"/>
</dbReference>
<dbReference type="PANTHER" id="PTHR47508:SF1">
    <property type="entry name" value="NON-SPECIFIC SERINE_THREONINE PROTEIN KINASE"/>
    <property type="match status" value="1"/>
</dbReference>
<dbReference type="GeneID" id="118413458"/>
<dbReference type="SUPFAM" id="SSF47986">
    <property type="entry name" value="DEATH domain"/>
    <property type="match status" value="1"/>
</dbReference>
<dbReference type="Gene3D" id="3.40.50.10140">
    <property type="entry name" value="Toll/interleukin-1 receptor homology (TIR) domain"/>
    <property type="match status" value="2"/>
</dbReference>
<dbReference type="InterPro" id="IPR035897">
    <property type="entry name" value="Toll_tir_struct_dom_sf"/>
</dbReference>
<keyword evidence="4" id="KW-1185">Reference proteome</keyword>
<dbReference type="Gene3D" id="1.10.533.10">
    <property type="entry name" value="Death Domain, Fas"/>
    <property type="match status" value="1"/>
</dbReference>
<sequence length="1130" mass="127063">MDKLGTDWFKNVGNMREAKDELEEIAKSKDDKAFRSVVDFLCACLDCSTTEHLEAFKRVLGDDLVKWKGHEKDLCEILEKFRILEEKTDDDDAFYNSAVDDAVEELLERSKTCHKKIMPNVVSLLVFALNKGTETHLHMAEGIASADGIRDMLDKLNDEEAKSVLNAYFEMIKAETFNPDSAFAIAVSGSLSSNLAESAKSAKNVTTLTEIINYCSEKELLKEDEPDQDNAYGMAIRIMMAVFISKNMSNPENLMLVTPAFIRLLGNEEVSGQMDLSSYVSMFMQQGEVLAPHADQLLDAFINNDDNDAINDIANVLPAVYKHNPEPFKKRLPEIVEKMDDVSADSHSGFYHLFHEMSKTEPQVLMPYAEKLEEGFDNMSSMSYALQTMKELCKDDTKPFLDKIDTLEKVYKSQPMMCYFIYEVESIIGLYNEEYAERVMALLTDKLTTGDATYQSSVLMFMKTVGGRYKSVLEKRRTNIEVLLKSSQPGVADMAQGMLDYLDDRSLKSLDQDIKEQKEEVDKLDQRVTKTEEKVEDLADDVSDQRQQLGEVKEDVQQQEEKLTELEHVVDETVEKVEEIDHKTLSAAPAWSRDVSLLMNEEGDYDWRFLAVRLGYGPEDIRAWATNADPTMAMLNEWYNTHRSSEATYAVLKSLQEMGRTDAAEIIETAMEEAGAAIPKPAADEPTNPPPIFISYQWDIQDQVKLIKEHLQMAGYESWMDIGQMGGGDQLYAKIDKGMRGAKVVLAMVTPKYAESTNCNHEINLANLLNKPIIPLLVENTPWPPPGSMSMIFSQLLYIMFHGASSSSGKFWPDSSFYELLGQLAYHAAPDQSLITDEYRNWTPSVENKEEKDSSTKKSEKKEKTSSTPVEDKQDVEPVVNPEVFLSYQWGHQPQVKALYSQLTSRGFTCWMDIQQMGGGDALYGKIDKGIRSAKVVVSCVTPKYTLSANCRREVSLADALRKPIVPLLLQDTSWPPEGPMSMAFTELLYIDCRDESTQNNWEGAKFEELLQQVSRHATPAPKPARPSPQAKPQEKRGQTPTKAAAAKKGDGEATTDKAEEPDDPKDAREENEVENVPQTAPTVDNNKHQDAVKSTPPHVQPTTTGSMDQVDKNTGKKMKKKKSKTCSIL</sequence>
<feature type="domain" description="Death" evidence="3">
    <location>
        <begin position="606"/>
        <end position="671"/>
    </location>
</feature>
<dbReference type="SMART" id="SM00005">
    <property type="entry name" value="DEATH"/>
    <property type="match status" value="1"/>
</dbReference>
<dbReference type="Pfam" id="PF13676">
    <property type="entry name" value="TIR_2"/>
    <property type="match status" value="2"/>
</dbReference>
<dbReference type="PROSITE" id="PS50017">
    <property type="entry name" value="DEATH_DOMAIN"/>
    <property type="match status" value="1"/>
</dbReference>